<proteinExistence type="predicted"/>
<dbReference type="Proteomes" id="UP000473278">
    <property type="component" value="Unassembled WGS sequence"/>
</dbReference>
<evidence type="ECO:0008006" key="4">
    <source>
        <dbReference type="Google" id="ProtNLM"/>
    </source>
</evidence>
<accession>A0A6M1SVN3</accession>
<sequence length="64" mass="7741">MLDSLINYDIMETYIFIAGVLITTLFLIGIWMSHKERVKNLKERQDLKKNRNEYRTNEEFISFP</sequence>
<reference evidence="2 3" key="1">
    <citation type="submission" date="2020-02" db="EMBL/GenBank/DDBJ databases">
        <title>Balneolaceae bacterium YR4-1, complete genome.</title>
        <authorList>
            <person name="Li Y."/>
            <person name="Wu S."/>
        </authorList>
    </citation>
    <scope>NUCLEOTIDE SEQUENCE [LARGE SCALE GENOMIC DNA]</scope>
    <source>
        <strain evidence="2 3">YR4-1</strain>
    </source>
</reference>
<keyword evidence="1" id="KW-1133">Transmembrane helix</keyword>
<feature type="transmembrane region" description="Helical" evidence="1">
    <location>
        <begin position="14"/>
        <end position="32"/>
    </location>
</feature>
<keyword evidence="1" id="KW-0812">Transmembrane</keyword>
<dbReference type="EMBL" id="JAALLT010000002">
    <property type="protein sequence ID" value="NGP76186.1"/>
    <property type="molecule type" value="Genomic_DNA"/>
</dbReference>
<organism evidence="2 3">
    <name type="scientific">Halalkalibaculum roseum</name>
    <dbReference type="NCBI Taxonomy" id="2709311"/>
    <lineage>
        <taxon>Bacteria</taxon>
        <taxon>Pseudomonadati</taxon>
        <taxon>Balneolota</taxon>
        <taxon>Balneolia</taxon>
        <taxon>Balneolales</taxon>
        <taxon>Balneolaceae</taxon>
        <taxon>Halalkalibaculum</taxon>
    </lineage>
</organism>
<evidence type="ECO:0000313" key="2">
    <source>
        <dbReference type="EMBL" id="NGP76186.1"/>
    </source>
</evidence>
<name>A0A6M1SVN3_9BACT</name>
<gene>
    <name evidence="2" type="ORF">G3570_06055</name>
</gene>
<comment type="caution">
    <text evidence="2">The sequence shown here is derived from an EMBL/GenBank/DDBJ whole genome shotgun (WGS) entry which is preliminary data.</text>
</comment>
<evidence type="ECO:0000256" key="1">
    <source>
        <dbReference type="SAM" id="Phobius"/>
    </source>
</evidence>
<evidence type="ECO:0000313" key="3">
    <source>
        <dbReference type="Proteomes" id="UP000473278"/>
    </source>
</evidence>
<keyword evidence="1" id="KW-0472">Membrane</keyword>
<protein>
    <recommendedName>
        <fullName evidence="4">CcmD family protein</fullName>
    </recommendedName>
</protein>
<dbReference type="AlphaFoldDB" id="A0A6M1SVN3"/>
<keyword evidence="3" id="KW-1185">Reference proteome</keyword>